<dbReference type="InterPro" id="IPR029058">
    <property type="entry name" value="AB_hydrolase_fold"/>
</dbReference>
<name>A0A060BSQ4_9FLAO</name>
<dbReference type="Gene3D" id="3.40.50.1820">
    <property type="entry name" value="alpha/beta hydrolase"/>
    <property type="match status" value="1"/>
</dbReference>
<accession>A0A060BSQ4</accession>
<organism evidence="1">
    <name type="scientific">uncultured Robiginitalea sp</name>
    <dbReference type="NCBI Taxonomy" id="431314"/>
    <lineage>
        <taxon>Bacteria</taxon>
        <taxon>Pseudomonadati</taxon>
        <taxon>Bacteroidota</taxon>
        <taxon>Flavobacteriia</taxon>
        <taxon>Flavobacteriales</taxon>
        <taxon>Flavobacteriaceae</taxon>
        <taxon>Robiginitalea</taxon>
        <taxon>environmental samples</taxon>
    </lineage>
</organism>
<protein>
    <submittedName>
        <fullName evidence="1">CAZy families CE1 protein</fullName>
    </submittedName>
</protein>
<dbReference type="SUPFAM" id="SSF53474">
    <property type="entry name" value="alpha/beta-Hydrolases"/>
    <property type="match status" value="1"/>
</dbReference>
<dbReference type="EMBL" id="KF120139">
    <property type="protein sequence ID" value="AIA87408.1"/>
    <property type="molecule type" value="Genomic_DNA"/>
</dbReference>
<dbReference type="AlphaFoldDB" id="A0A060BSQ4"/>
<proteinExistence type="predicted"/>
<evidence type="ECO:0000313" key="1">
    <source>
        <dbReference type="EMBL" id="AIA87408.1"/>
    </source>
</evidence>
<reference evidence="1" key="1">
    <citation type="journal article" date="2013" name="Environ. Microbiol.">
        <title>Seasonally variable intestinal metagenomes of the red palm weevil (Rhynchophorus ferrugineus).</title>
        <authorList>
            <person name="Jia S."/>
            <person name="Zhang X."/>
            <person name="Zhang G."/>
            <person name="Yin A."/>
            <person name="Zhang S."/>
            <person name="Li F."/>
            <person name="Wang L."/>
            <person name="Zhao D."/>
            <person name="Yun Q."/>
            <person name="Tala"/>
            <person name="Wang J."/>
            <person name="Sun G."/>
            <person name="Baabdullah M."/>
            <person name="Yu X."/>
            <person name="Hu S."/>
            <person name="Al-Mssallem I.S."/>
            <person name="Yu J."/>
        </authorList>
    </citation>
    <scope>NUCLEOTIDE SEQUENCE</scope>
</reference>
<sequence>MWAVSLWEDWGTYELITRMPKTFAAAFVICGAVNLDWLTEYNRKTPLWLFHGAVDQVVDVNYSREAYKG</sequence>